<dbReference type="Gramene" id="KGN61651">
    <property type="protein sequence ID" value="KGN61651"/>
    <property type="gene ID" value="Csa_2G213960"/>
</dbReference>
<reference evidence="1 2" key="4">
    <citation type="journal article" date="2011" name="BMC Genomics">
        <title>RNA-Seq improves annotation of protein-coding genes in the cucumber genome.</title>
        <authorList>
            <person name="Li Z."/>
            <person name="Zhang Z."/>
            <person name="Yan P."/>
            <person name="Huang S."/>
            <person name="Fei Z."/>
            <person name="Lin K."/>
        </authorList>
    </citation>
    <scope>NUCLEOTIDE SEQUENCE [LARGE SCALE GENOMIC DNA]</scope>
    <source>
        <strain evidence="2">cv. 9930</strain>
    </source>
</reference>
<reference evidence="1 2" key="3">
    <citation type="journal article" date="2010" name="BMC Genomics">
        <title>Transcriptome sequencing and comparative analysis of cucumber flowers with different sex types.</title>
        <authorList>
            <person name="Guo S."/>
            <person name="Zheng Y."/>
            <person name="Joung J.G."/>
            <person name="Liu S."/>
            <person name="Zhang Z."/>
            <person name="Crasta O.R."/>
            <person name="Sobral B.W."/>
            <person name="Xu Y."/>
            <person name="Huang S."/>
            <person name="Fei Z."/>
        </authorList>
    </citation>
    <scope>NUCLEOTIDE SEQUENCE [LARGE SCALE GENOMIC DNA]</scope>
    <source>
        <strain evidence="2">cv. 9930</strain>
    </source>
</reference>
<reference evidence="1 2" key="2">
    <citation type="journal article" date="2009" name="PLoS ONE">
        <title>An integrated genetic and cytogenetic map of the cucumber genome.</title>
        <authorList>
            <person name="Ren Y."/>
            <person name="Zhang Z."/>
            <person name="Liu J."/>
            <person name="Staub J.E."/>
            <person name="Han Y."/>
            <person name="Cheng Z."/>
            <person name="Li X."/>
            <person name="Lu J."/>
            <person name="Miao H."/>
            <person name="Kang H."/>
            <person name="Xie B."/>
            <person name="Gu X."/>
            <person name="Wang X."/>
            <person name="Du Y."/>
            <person name="Jin W."/>
            <person name="Huang S."/>
        </authorList>
    </citation>
    <scope>NUCLEOTIDE SEQUENCE [LARGE SCALE GENOMIC DNA]</scope>
    <source>
        <strain evidence="2">cv. 9930</strain>
    </source>
</reference>
<evidence type="ECO:0000313" key="2">
    <source>
        <dbReference type="Proteomes" id="UP000029981"/>
    </source>
</evidence>
<accession>A0A0A0LNS2</accession>
<evidence type="ECO:0000313" key="1">
    <source>
        <dbReference type="EMBL" id="KGN61651.1"/>
    </source>
</evidence>
<protein>
    <submittedName>
        <fullName evidence="1">Uncharacterized protein</fullName>
    </submittedName>
</protein>
<gene>
    <name evidence="1" type="ORF">Csa_2G213960</name>
</gene>
<dbReference type="AlphaFoldDB" id="A0A0A0LNS2"/>
<keyword evidence="2" id="KW-1185">Reference proteome</keyword>
<dbReference type="Proteomes" id="UP000029981">
    <property type="component" value="Chromosome 2"/>
</dbReference>
<proteinExistence type="predicted"/>
<name>A0A0A0LNS2_CUCSA</name>
<dbReference type="EMBL" id="CM002923">
    <property type="protein sequence ID" value="KGN61651.1"/>
    <property type="molecule type" value="Genomic_DNA"/>
</dbReference>
<organism evidence="1 2">
    <name type="scientific">Cucumis sativus</name>
    <name type="common">Cucumber</name>
    <dbReference type="NCBI Taxonomy" id="3659"/>
    <lineage>
        <taxon>Eukaryota</taxon>
        <taxon>Viridiplantae</taxon>
        <taxon>Streptophyta</taxon>
        <taxon>Embryophyta</taxon>
        <taxon>Tracheophyta</taxon>
        <taxon>Spermatophyta</taxon>
        <taxon>Magnoliopsida</taxon>
        <taxon>eudicotyledons</taxon>
        <taxon>Gunneridae</taxon>
        <taxon>Pentapetalae</taxon>
        <taxon>rosids</taxon>
        <taxon>fabids</taxon>
        <taxon>Cucurbitales</taxon>
        <taxon>Cucurbitaceae</taxon>
        <taxon>Benincaseae</taxon>
        <taxon>Cucumis</taxon>
    </lineage>
</organism>
<sequence length="106" mass="12558">MLEGIDEGKEWRRQKFSHRNSACQNDCRETRIGISIPDEQRSKHREFLRRNHVEETALPMSACDIGHRTLSTYLQASKEELSQHYLAKLLFDVLKMRWGTLLFPDR</sequence>
<reference evidence="1 2" key="1">
    <citation type="journal article" date="2009" name="Nat. Genet.">
        <title>The genome of the cucumber, Cucumis sativus L.</title>
        <authorList>
            <person name="Huang S."/>
            <person name="Li R."/>
            <person name="Zhang Z."/>
            <person name="Li L."/>
            <person name="Gu X."/>
            <person name="Fan W."/>
            <person name="Lucas W.J."/>
            <person name="Wang X."/>
            <person name="Xie B."/>
            <person name="Ni P."/>
            <person name="Ren Y."/>
            <person name="Zhu H."/>
            <person name="Li J."/>
            <person name="Lin K."/>
            <person name="Jin W."/>
            <person name="Fei Z."/>
            <person name="Li G."/>
            <person name="Staub J."/>
            <person name="Kilian A."/>
            <person name="van der Vossen E.A."/>
            <person name="Wu Y."/>
            <person name="Guo J."/>
            <person name="He J."/>
            <person name="Jia Z."/>
            <person name="Ren Y."/>
            <person name="Tian G."/>
            <person name="Lu Y."/>
            <person name="Ruan J."/>
            <person name="Qian W."/>
            <person name="Wang M."/>
            <person name="Huang Q."/>
            <person name="Li B."/>
            <person name="Xuan Z."/>
            <person name="Cao J."/>
            <person name="Asan"/>
            <person name="Wu Z."/>
            <person name="Zhang J."/>
            <person name="Cai Q."/>
            <person name="Bai Y."/>
            <person name="Zhao B."/>
            <person name="Han Y."/>
            <person name="Li Y."/>
            <person name="Li X."/>
            <person name="Wang S."/>
            <person name="Shi Q."/>
            <person name="Liu S."/>
            <person name="Cho W.K."/>
            <person name="Kim J.Y."/>
            <person name="Xu Y."/>
            <person name="Heller-Uszynska K."/>
            <person name="Miao H."/>
            <person name="Cheng Z."/>
            <person name="Zhang S."/>
            <person name="Wu J."/>
            <person name="Yang Y."/>
            <person name="Kang H."/>
            <person name="Li M."/>
            <person name="Liang H."/>
            <person name="Ren X."/>
            <person name="Shi Z."/>
            <person name="Wen M."/>
            <person name="Jian M."/>
            <person name="Yang H."/>
            <person name="Zhang G."/>
            <person name="Yang Z."/>
            <person name="Chen R."/>
            <person name="Liu S."/>
            <person name="Li J."/>
            <person name="Ma L."/>
            <person name="Liu H."/>
            <person name="Zhou Y."/>
            <person name="Zhao J."/>
            <person name="Fang X."/>
            <person name="Li G."/>
            <person name="Fang L."/>
            <person name="Li Y."/>
            <person name="Liu D."/>
            <person name="Zheng H."/>
            <person name="Zhang Y."/>
            <person name="Qin N."/>
            <person name="Li Z."/>
            <person name="Yang G."/>
            <person name="Yang S."/>
            <person name="Bolund L."/>
            <person name="Kristiansen K."/>
            <person name="Zheng H."/>
            <person name="Li S."/>
            <person name="Zhang X."/>
            <person name="Yang H."/>
            <person name="Wang J."/>
            <person name="Sun R."/>
            <person name="Zhang B."/>
            <person name="Jiang S."/>
            <person name="Wang J."/>
            <person name="Du Y."/>
            <person name="Li S."/>
        </authorList>
    </citation>
    <scope>NUCLEOTIDE SEQUENCE [LARGE SCALE GENOMIC DNA]</scope>
    <source>
        <strain evidence="2">cv. 9930</strain>
    </source>
</reference>